<gene>
    <name evidence="5" type="ORF">GTP77_18830</name>
</gene>
<feature type="region of interest" description="Disordered" evidence="4">
    <location>
        <begin position="139"/>
        <end position="162"/>
    </location>
</feature>
<evidence type="ECO:0000256" key="1">
    <source>
        <dbReference type="ARBA" id="ARBA00002397"/>
    </source>
</evidence>
<accession>A0A7X4HF34</accession>
<keyword evidence="5" id="KW-0282">Flagellum</keyword>
<dbReference type="AlphaFoldDB" id="A0A7X4HF34"/>
<dbReference type="RefSeq" id="WP_161073685.1">
    <property type="nucleotide sequence ID" value="NZ_CP086370.1"/>
</dbReference>
<dbReference type="GO" id="GO:0044780">
    <property type="term" value="P:bacterial-type flagellum assembly"/>
    <property type="evidence" value="ECO:0007669"/>
    <property type="project" value="InterPro"/>
</dbReference>
<keyword evidence="3" id="KW-1005">Bacterial flagellum biogenesis</keyword>
<name>A0A7X4HF34_9BURK</name>
<evidence type="ECO:0000313" key="6">
    <source>
        <dbReference type="Proteomes" id="UP000450676"/>
    </source>
</evidence>
<dbReference type="Pfam" id="PF05130">
    <property type="entry name" value="FlgN"/>
    <property type="match status" value="1"/>
</dbReference>
<keyword evidence="6" id="KW-1185">Reference proteome</keyword>
<dbReference type="EMBL" id="WWCU01000022">
    <property type="protein sequence ID" value="MYN09382.1"/>
    <property type="molecule type" value="Genomic_DNA"/>
</dbReference>
<comment type="caution">
    <text evidence="5">The sequence shown here is derived from an EMBL/GenBank/DDBJ whole genome shotgun (WGS) entry which is preliminary data.</text>
</comment>
<keyword evidence="5" id="KW-0966">Cell projection</keyword>
<evidence type="ECO:0000313" key="5">
    <source>
        <dbReference type="EMBL" id="MYN09382.1"/>
    </source>
</evidence>
<dbReference type="Gene3D" id="1.20.58.300">
    <property type="entry name" value="FlgN-like"/>
    <property type="match status" value="1"/>
</dbReference>
<reference evidence="5 6" key="1">
    <citation type="submission" date="2019-12" db="EMBL/GenBank/DDBJ databases">
        <title>Novel species isolated from a subtropical stream in China.</title>
        <authorList>
            <person name="Lu H."/>
        </authorList>
    </citation>
    <scope>NUCLEOTIDE SEQUENCE [LARGE SCALE GENOMIC DNA]</scope>
    <source>
        <strain evidence="5 6">FT127W</strain>
    </source>
</reference>
<organism evidence="5 6">
    <name type="scientific">Pseudoduganella aquatica</name>
    <dbReference type="NCBI Taxonomy" id="2660641"/>
    <lineage>
        <taxon>Bacteria</taxon>
        <taxon>Pseudomonadati</taxon>
        <taxon>Pseudomonadota</taxon>
        <taxon>Betaproteobacteria</taxon>
        <taxon>Burkholderiales</taxon>
        <taxon>Oxalobacteraceae</taxon>
        <taxon>Telluria group</taxon>
        <taxon>Pseudoduganella</taxon>
    </lineage>
</organism>
<dbReference type="InterPro" id="IPR007809">
    <property type="entry name" value="FlgN-like"/>
</dbReference>
<dbReference type="Proteomes" id="UP000450676">
    <property type="component" value="Unassembled WGS sequence"/>
</dbReference>
<protein>
    <submittedName>
        <fullName evidence="5">Flagellar protein FlgN</fullName>
    </submittedName>
</protein>
<dbReference type="InterPro" id="IPR036679">
    <property type="entry name" value="FlgN-like_sf"/>
</dbReference>
<evidence type="ECO:0000256" key="4">
    <source>
        <dbReference type="SAM" id="MobiDB-lite"/>
    </source>
</evidence>
<evidence type="ECO:0000256" key="2">
    <source>
        <dbReference type="ARBA" id="ARBA00007703"/>
    </source>
</evidence>
<comment type="similarity">
    <text evidence="2">Belongs to the FlgN family.</text>
</comment>
<dbReference type="SUPFAM" id="SSF140566">
    <property type="entry name" value="FlgN-like"/>
    <property type="match status" value="1"/>
</dbReference>
<keyword evidence="5" id="KW-0969">Cilium</keyword>
<sequence>MQSVAPAVSPALTPLSSLREEQRVITALLAVLKQEQQQLVAADIDGLTELTPRKAALVNDMAVLASQRHSALGAAGHKAEEAGMEAWLAASGDATAAPLWQQVLELTREAKELNRLNGTLISKHLSHTQGALQALRPQAQGNFYGPSGQPTASSPRRGFLAG</sequence>
<proteinExistence type="inferred from homology"/>
<comment type="function">
    <text evidence="1">Required for the efficient initiation of filament assembly.</text>
</comment>
<evidence type="ECO:0000256" key="3">
    <source>
        <dbReference type="ARBA" id="ARBA00022795"/>
    </source>
</evidence>